<dbReference type="PROSITE" id="PS50006">
    <property type="entry name" value="FHA_DOMAIN"/>
    <property type="match status" value="1"/>
</dbReference>
<dbReference type="SUPFAM" id="SSF49879">
    <property type="entry name" value="SMAD/FHA domain"/>
    <property type="match status" value="1"/>
</dbReference>
<evidence type="ECO:0000256" key="1">
    <source>
        <dbReference type="ARBA" id="ARBA00022553"/>
    </source>
</evidence>
<protein>
    <submittedName>
        <fullName evidence="3">FHA domain-containing protein</fullName>
    </submittedName>
</protein>
<dbReference type="PANTHER" id="PTHR23308">
    <property type="entry name" value="NUCLEAR INHIBITOR OF PROTEIN PHOSPHATASE-1"/>
    <property type="match status" value="1"/>
</dbReference>
<dbReference type="AlphaFoldDB" id="A0A9X2YJT0"/>
<dbReference type="Proteomes" id="UP001140293">
    <property type="component" value="Unassembled WGS sequence"/>
</dbReference>
<organism evidence="3 4">
    <name type="scientific">[Mycobacterium] manitobense</name>
    <dbReference type="NCBI Taxonomy" id="190147"/>
    <lineage>
        <taxon>Bacteria</taxon>
        <taxon>Bacillati</taxon>
        <taxon>Actinomycetota</taxon>
        <taxon>Actinomycetes</taxon>
        <taxon>Mycobacteriales</taxon>
        <taxon>Mycobacteriaceae</taxon>
        <taxon>Mycolicibacterium</taxon>
    </lineage>
</organism>
<comment type="caution">
    <text evidence="3">The sequence shown here is derived from an EMBL/GenBank/DDBJ whole genome shotgun (WGS) entry which is preliminary data.</text>
</comment>
<dbReference type="Gene3D" id="2.60.200.20">
    <property type="match status" value="1"/>
</dbReference>
<name>A0A9X2YJT0_9MYCO</name>
<dbReference type="EMBL" id="JACKSJ010000043">
    <property type="protein sequence ID" value="MCV7169415.1"/>
    <property type="molecule type" value="Genomic_DNA"/>
</dbReference>
<reference evidence="3" key="2">
    <citation type="journal article" date="2022" name="BMC Genomics">
        <title>Comparative genome analysis of mycobacteria focusing on tRNA and non-coding RNA.</title>
        <authorList>
            <person name="Behra P.R.K."/>
            <person name="Pettersson B.M.F."/>
            <person name="Ramesh M."/>
            <person name="Das S."/>
            <person name="Dasgupta S."/>
            <person name="Kirsebom L.A."/>
        </authorList>
    </citation>
    <scope>NUCLEOTIDE SEQUENCE</scope>
    <source>
        <strain evidence="3">DSM 44615</strain>
    </source>
</reference>
<dbReference type="Pfam" id="PF00498">
    <property type="entry name" value="FHA"/>
    <property type="match status" value="1"/>
</dbReference>
<dbReference type="InterPro" id="IPR008984">
    <property type="entry name" value="SMAD_FHA_dom_sf"/>
</dbReference>
<dbReference type="CDD" id="cd00060">
    <property type="entry name" value="FHA"/>
    <property type="match status" value="1"/>
</dbReference>
<dbReference type="InterPro" id="IPR050923">
    <property type="entry name" value="Cell_Proc_Reg/RNA_Proc"/>
</dbReference>
<proteinExistence type="predicted"/>
<evidence type="ECO:0000313" key="4">
    <source>
        <dbReference type="Proteomes" id="UP001140293"/>
    </source>
</evidence>
<sequence>MAGREPPELTIMCADHAPHTIRASAGAITVGRDLPAHIRIVDQRVSRTHLLIEPAGGAWTVTDAHSTNGTFLDGERIEGRVAVTDGLTVRIGHPDGIAVTFKLAPSDVSANKPPTLPQTRHGDQEIDTDEIDPRTAVAGAAVRARREELGFSRQDLEDDGVIGTVDLAAFERGAVWPGEGVRARIEKTLKWPVGTLDRVHSGGTIPDEPDETTEFITESVRIAVLVDSYELTLSAIKARAAALSVVASATFDDDAALLADLRRLEASVVDTIRGAKETSALVLVLSAVRRTYRQLVSRAASAPEAPLSVRLYAARREAELTPDETATAAGVDAQVVADAEADREISAVAVAALEAFLAELARR</sequence>
<dbReference type="InterPro" id="IPR000253">
    <property type="entry name" value="FHA_dom"/>
</dbReference>
<evidence type="ECO:0000259" key="2">
    <source>
        <dbReference type="PROSITE" id="PS50006"/>
    </source>
</evidence>
<evidence type="ECO:0000313" key="3">
    <source>
        <dbReference type="EMBL" id="MCV7169415.1"/>
    </source>
</evidence>
<keyword evidence="4" id="KW-1185">Reference proteome</keyword>
<feature type="domain" description="FHA" evidence="2">
    <location>
        <begin position="28"/>
        <end position="77"/>
    </location>
</feature>
<dbReference type="SMART" id="SM00240">
    <property type="entry name" value="FHA"/>
    <property type="match status" value="1"/>
</dbReference>
<keyword evidence="1" id="KW-0597">Phosphoprotein</keyword>
<gene>
    <name evidence="3" type="ORF">H7I41_05695</name>
</gene>
<accession>A0A9X2YJT0</accession>
<reference evidence="3" key="1">
    <citation type="submission" date="2020-07" db="EMBL/GenBank/DDBJ databases">
        <authorList>
            <person name="Pettersson B.M.F."/>
            <person name="Behra P.R.K."/>
            <person name="Ramesh M."/>
            <person name="Das S."/>
            <person name="Dasgupta S."/>
            <person name="Kirsebom L.A."/>
        </authorList>
    </citation>
    <scope>NUCLEOTIDE SEQUENCE</scope>
    <source>
        <strain evidence="3">DSM 44615</strain>
    </source>
</reference>